<dbReference type="InterPro" id="IPR011009">
    <property type="entry name" value="Kinase-like_dom_sf"/>
</dbReference>
<accession>A0A9N9Y035</accession>
<dbReference type="Proteomes" id="UP000754883">
    <property type="component" value="Unassembled WGS sequence"/>
</dbReference>
<evidence type="ECO:0000313" key="3">
    <source>
        <dbReference type="Proteomes" id="UP000754883"/>
    </source>
</evidence>
<keyword evidence="3" id="KW-1185">Reference proteome</keyword>
<dbReference type="EMBL" id="CABFNO020001443">
    <property type="protein sequence ID" value="CAG9987973.1"/>
    <property type="molecule type" value="Genomic_DNA"/>
</dbReference>
<dbReference type="AlphaFoldDB" id="A0A9N9Y035"/>
<dbReference type="SUPFAM" id="SSF56112">
    <property type="entry name" value="Protein kinase-like (PK-like)"/>
    <property type="match status" value="1"/>
</dbReference>
<dbReference type="PANTHER" id="PTHR21310">
    <property type="entry name" value="AMINOGLYCOSIDE PHOSPHOTRANSFERASE-RELATED-RELATED"/>
    <property type="match status" value="1"/>
</dbReference>
<organism evidence="2 3">
    <name type="scientific">Clonostachys byssicola</name>
    <dbReference type="NCBI Taxonomy" id="160290"/>
    <lineage>
        <taxon>Eukaryota</taxon>
        <taxon>Fungi</taxon>
        <taxon>Dikarya</taxon>
        <taxon>Ascomycota</taxon>
        <taxon>Pezizomycotina</taxon>
        <taxon>Sordariomycetes</taxon>
        <taxon>Hypocreomycetidae</taxon>
        <taxon>Hypocreales</taxon>
        <taxon>Bionectriaceae</taxon>
        <taxon>Clonostachys</taxon>
    </lineage>
</organism>
<gene>
    <name evidence="2" type="ORF">CBYS24578_00010616</name>
</gene>
<proteinExistence type="predicted"/>
<sequence length="407" mass="45540">MDSAPVHGNIVSLLQTYLDTFFRLEIRETRLSARIGYGAVGTAEFTYEIRLARPTPDRQWCEGGLQAGCKPMPGNMTKLIALVTWLEGAQPRRTGTVVSQAASMNLASQALGNGWGSLAPDCYGYAQMGRYGIVLQQAMPGRRVSSVFHRMGNRQVDVLFHDIARVLQRLQSWRLPDSVTGWGSVTFTDTAQIRSSAAPIGPRQPCASLEDWLTCSALHRLQLADESRIIEGWELHGLRDRILNYVRHGIPRLVQALENPGHRVLTHGSLSCDNLLCDERTGQLTGVLGTNRAIVTHPFQEFLSSFFVGSELSILPYDSGPLDLEHESLRFYDDLFRRALEFHAVLIPRAIRGFRDAFAHQLLTLSILPSHLTQRCEFLDLVPEYRRDGERDESAALLNQNLSELGF</sequence>
<evidence type="ECO:0000259" key="1">
    <source>
        <dbReference type="Pfam" id="PF01636"/>
    </source>
</evidence>
<dbReference type="InterPro" id="IPR051678">
    <property type="entry name" value="AGP_Transferase"/>
</dbReference>
<comment type="caution">
    <text evidence="2">The sequence shown here is derived from an EMBL/GenBank/DDBJ whole genome shotgun (WGS) entry which is preliminary data.</text>
</comment>
<dbReference type="InterPro" id="IPR002575">
    <property type="entry name" value="Aminoglycoside_PTrfase"/>
</dbReference>
<feature type="domain" description="Aminoglycoside phosphotransferase" evidence="1">
    <location>
        <begin position="132"/>
        <end position="309"/>
    </location>
</feature>
<dbReference type="PANTHER" id="PTHR21310:SF15">
    <property type="entry name" value="AMINOGLYCOSIDE PHOSPHOTRANSFERASE DOMAIN-CONTAINING PROTEIN"/>
    <property type="match status" value="1"/>
</dbReference>
<evidence type="ECO:0000313" key="2">
    <source>
        <dbReference type="EMBL" id="CAG9987973.1"/>
    </source>
</evidence>
<reference evidence="2" key="1">
    <citation type="submission" date="2021-10" db="EMBL/GenBank/DDBJ databases">
        <authorList>
            <person name="Piombo E."/>
        </authorList>
    </citation>
    <scope>NUCLEOTIDE SEQUENCE</scope>
</reference>
<dbReference type="OrthoDB" id="2831558at2759"/>
<name>A0A9N9Y035_9HYPO</name>
<protein>
    <recommendedName>
        <fullName evidence="1">Aminoglycoside phosphotransferase domain-containing protein</fullName>
    </recommendedName>
</protein>
<dbReference type="Pfam" id="PF01636">
    <property type="entry name" value="APH"/>
    <property type="match status" value="1"/>
</dbReference>
<dbReference type="Gene3D" id="3.90.1200.10">
    <property type="match status" value="1"/>
</dbReference>